<keyword evidence="6 12" id="KW-0547">Nucleotide-binding</keyword>
<keyword evidence="12" id="KW-0658">Purine biosynthesis</keyword>
<dbReference type="Gene3D" id="3.90.650.10">
    <property type="entry name" value="PurM-like C-terminal domain"/>
    <property type="match status" value="1"/>
</dbReference>
<dbReference type="GO" id="GO:0006189">
    <property type="term" value="P:'de novo' IMP biosynthetic process"/>
    <property type="evidence" value="ECO:0007669"/>
    <property type="project" value="UniProtKB-UniRule"/>
</dbReference>
<dbReference type="Pfam" id="PF02769">
    <property type="entry name" value="AIRS_C"/>
    <property type="match status" value="1"/>
</dbReference>
<evidence type="ECO:0000259" key="14">
    <source>
        <dbReference type="Pfam" id="PF02769"/>
    </source>
</evidence>
<dbReference type="InterPro" id="IPR004733">
    <property type="entry name" value="PurM_cligase"/>
</dbReference>
<dbReference type="CDD" id="cd02196">
    <property type="entry name" value="PurM"/>
    <property type="match status" value="1"/>
</dbReference>
<dbReference type="GO" id="GO:0004637">
    <property type="term" value="F:phosphoribosylamine-glycine ligase activity"/>
    <property type="evidence" value="ECO:0007669"/>
    <property type="project" value="TreeGrafter"/>
</dbReference>
<feature type="domain" description="PurM-like N-terminal" evidence="13">
    <location>
        <begin position="57"/>
        <end position="161"/>
    </location>
</feature>
<dbReference type="InterPro" id="IPR036676">
    <property type="entry name" value="PurM-like_C_sf"/>
</dbReference>
<dbReference type="SUPFAM" id="SSF55326">
    <property type="entry name" value="PurM N-terminal domain-like"/>
    <property type="match status" value="1"/>
</dbReference>
<dbReference type="RefSeq" id="WP_034557257.1">
    <property type="nucleotide sequence ID" value="NZ_FZML01000017.1"/>
</dbReference>
<evidence type="ECO:0000313" key="17">
    <source>
        <dbReference type="Proteomes" id="UP000029922"/>
    </source>
</evidence>
<dbReference type="EC" id="6.3.3.1" evidence="3 12"/>
<protein>
    <recommendedName>
        <fullName evidence="4 12">Phosphoribosylformylglycinamidine cyclo-ligase</fullName>
        <ecNumber evidence="3 12">6.3.3.1</ecNumber>
    </recommendedName>
    <alternativeName>
        <fullName evidence="9 12">AIR synthase</fullName>
    </alternativeName>
    <alternativeName>
        <fullName evidence="10 12">AIRS</fullName>
    </alternativeName>
    <alternativeName>
        <fullName evidence="8 12">Phosphoribosyl-aminoimidazole synthetase</fullName>
    </alternativeName>
</protein>
<gene>
    <name evidence="12 15" type="primary">purM</name>
    <name evidence="16" type="ORF">LS73_007895</name>
    <name evidence="15" type="ORF">NCTC12714_00203</name>
</gene>
<evidence type="ECO:0000256" key="11">
    <source>
        <dbReference type="ARBA" id="ARBA00049057"/>
    </source>
</evidence>
<evidence type="ECO:0000256" key="12">
    <source>
        <dbReference type="HAMAP-Rule" id="MF_00741"/>
    </source>
</evidence>
<evidence type="ECO:0000256" key="8">
    <source>
        <dbReference type="ARBA" id="ARBA00031908"/>
    </source>
</evidence>
<dbReference type="HAMAP" id="MF_00741">
    <property type="entry name" value="AIRS"/>
    <property type="match status" value="1"/>
</dbReference>
<evidence type="ECO:0000256" key="7">
    <source>
        <dbReference type="ARBA" id="ARBA00022840"/>
    </source>
</evidence>
<comment type="pathway">
    <text evidence="1 12">Purine metabolism; IMP biosynthesis via de novo pathway; 5-amino-1-(5-phospho-D-ribosyl)imidazole from N(2)-formyl-N(1)-(5-phospho-D-ribosyl)glycinamide: step 2/2.</text>
</comment>
<comment type="subcellular location">
    <subcellularLocation>
        <location evidence="12">Cytoplasm</location>
    </subcellularLocation>
</comment>
<evidence type="ECO:0000313" key="18">
    <source>
        <dbReference type="Proteomes" id="UP000255139"/>
    </source>
</evidence>
<comment type="similarity">
    <text evidence="2 12">Belongs to the AIR synthase family.</text>
</comment>
<dbReference type="GO" id="GO:0005829">
    <property type="term" value="C:cytosol"/>
    <property type="evidence" value="ECO:0007669"/>
    <property type="project" value="TreeGrafter"/>
</dbReference>
<evidence type="ECO:0000256" key="3">
    <source>
        <dbReference type="ARBA" id="ARBA00013047"/>
    </source>
</evidence>
<dbReference type="OrthoDB" id="9777881at2"/>
<dbReference type="GO" id="GO:0005524">
    <property type="term" value="F:ATP binding"/>
    <property type="evidence" value="ECO:0007669"/>
    <property type="project" value="UniProtKB-KW"/>
</dbReference>
<organism evidence="15 18">
    <name type="scientific">Helicobacter muridarum</name>
    <dbReference type="NCBI Taxonomy" id="216"/>
    <lineage>
        <taxon>Bacteria</taxon>
        <taxon>Pseudomonadati</taxon>
        <taxon>Campylobacterota</taxon>
        <taxon>Epsilonproteobacteria</taxon>
        <taxon>Campylobacterales</taxon>
        <taxon>Helicobacteraceae</taxon>
        <taxon>Helicobacter</taxon>
    </lineage>
</organism>
<dbReference type="PANTHER" id="PTHR10520">
    <property type="entry name" value="TRIFUNCTIONAL PURINE BIOSYNTHETIC PROTEIN ADENOSINE-3-RELATED"/>
    <property type="match status" value="1"/>
</dbReference>
<evidence type="ECO:0000256" key="2">
    <source>
        <dbReference type="ARBA" id="ARBA00010280"/>
    </source>
</evidence>
<keyword evidence="7 12" id="KW-0067">ATP-binding</keyword>
<sequence>MDTLTYKNFGVDIAEGNRFVQELKHVVKKTFNPLVLGGLGGFSGCFELPNGYKNPVLCSATDGVGSKLKMAIEHDMLDNIGIDLVAMCVNDLICDFAKPLFFLDYYATHKLDTNNALRVIKGIATACEQSGCALIGGETAEMPSIYSKGEFDLAGFAVGIAEKEDLQKRQSIQSGDIILALPSSGLHSNGFSLVRGIIESRNIGITQVMQNGKTLLQSMLEPTRIYVKEFLHFNNEIKGLAHITGGGLKENVVRILGDDVCAIIDESSIKIPSVFNIFLPYISKEEAFLVFNMGVGMVLIVPKEHVLNIISNSDAYVIGHIESGLREVIIR</sequence>
<name>A0A099TVF1_9HELI</name>
<dbReference type="InterPro" id="IPR016188">
    <property type="entry name" value="PurM-like_N"/>
</dbReference>
<dbReference type="SUPFAM" id="SSF56042">
    <property type="entry name" value="PurM C-terminal domain-like"/>
    <property type="match status" value="1"/>
</dbReference>
<keyword evidence="5 12" id="KW-0436">Ligase</keyword>
<evidence type="ECO:0000313" key="16">
    <source>
        <dbReference type="EMBL" id="TLD99016.1"/>
    </source>
</evidence>
<reference evidence="15 18" key="2">
    <citation type="submission" date="2018-06" db="EMBL/GenBank/DDBJ databases">
        <authorList>
            <consortium name="Pathogen Informatics"/>
            <person name="Doyle S."/>
        </authorList>
    </citation>
    <scope>NUCLEOTIDE SEQUENCE [LARGE SCALE GENOMIC DNA]</scope>
    <source>
        <strain evidence="15 18">NCTC12714</strain>
    </source>
</reference>
<dbReference type="UniPathway" id="UPA00074">
    <property type="reaction ID" value="UER00129"/>
</dbReference>
<dbReference type="InterPro" id="IPR036921">
    <property type="entry name" value="PurM-like_N_sf"/>
</dbReference>
<feature type="domain" description="PurM-like C-terminal" evidence="14">
    <location>
        <begin position="173"/>
        <end position="328"/>
    </location>
</feature>
<dbReference type="EMBL" id="UGJE01000002">
    <property type="protein sequence ID" value="STQ85418.1"/>
    <property type="molecule type" value="Genomic_DNA"/>
</dbReference>
<dbReference type="FunFam" id="3.30.1330.10:FF:000001">
    <property type="entry name" value="Phosphoribosylformylglycinamidine cyclo-ligase"/>
    <property type="match status" value="1"/>
</dbReference>
<evidence type="ECO:0000256" key="1">
    <source>
        <dbReference type="ARBA" id="ARBA00004686"/>
    </source>
</evidence>
<dbReference type="PANTHER" id="PTHR10520:SF12">
    <property type="entry name" value="TRIFUNCTIONAL PURINE BIOSYNTHETIC PROTEIN ADENOSINE-3"/>
    <property type="match status" value="1"/>
</dbReference>
<dbReference type="STRING" id="216.LS73_02985"/>
<reference evidence="16 17" key="1">
    <citation type="journal article" date="2014" name="Genome Announc.">
        <title>Draft genome sequences of eight enterohepatic helicobacter species isolated from both laboratory and wild rodents.</title>
        <authorList>
            <person name="Sheh A."/>
            <person name="Shen Z."/>
            <person name="Fox J.G."/>
        </authorList>
    </citation>
    <scope>NUCLEOTIDE SEQUENCE [LARGE SCALE GENOMIC DNA]</scope>
    <source>
        <strain evidence="16 17">ST1</strain>
    </source>
</reference>
<evidence type="ECO:0000256" key="10">
    <source>
        <dbReference type="ARBA" id="ARBA00033093"/>
    </source>
</evidence>
<evidence type="ECO:0000256" key="5">
    <source>
        <dbReference type="ARBA" id="ARBA00022598"/>
    </source>
</evidence>
<dbReference type="InterPro" id="IPR010918">
    <property type="entry name" value="PurM-like_C_dom"/>
</dbReference>
<dbReference type="NCBIfam" id="TIGR00878">
    <property type="entry name" value="purM"/>
    <property type="match status" value="1"/>
</dbReference>
<dbReference type="AlphaFoldDB" id="A0A099TVF1"/>
<dbReference type="Pfam" id="PF00586">
    <property type="entry name" value="AIRS"/>
    <property type="match status" value="1"/>
</dbReference>
<accession>A0A099TVF1</accession>
<comment type="catalytic activity">
    <reaction evidence="11 12">
        <text>2-formamido-N(1)-(5-O-phospho-beta-D-ribosyl)acetamidine + ATP = 5-amino-1-(5-phospho-beta-D-ribosyl)imidazole + ADP + phosphate + H(+)</text>
        <dbReference type="Rhea" id="RHEA:23032"/>
        <dbReference type="ChEBI" id="CHEBI:15378"/>
        <dbReference type="ChEBI" id="CHEBI:30616"/>
        <dbReference type="ChEBI" id="CHEBI:43474"/>
        <dbReference type="ChEBI" id="CHEBI:137981"/>
        <dbReference type="ChEBI" id="CHEBI:147287"/>
        <dbReference type="ChEBI" id="CHEBI:456216"/>
        <dbReference type="EC" id="6.3.3.1"/>
    </reaction>
</comment>
<dbReference type="Proteomes" id="UP000255139">
    <property type="component" value="Unassembled WGS sequence"/>
</dbReference>
<proteinExistence type="inferred from homology"/>
<dbReference type="GO" id="GO:0046084">
    <property type="term" value="P:adenine biosynthetic process"/>
    <property type="evidence" value="ECO:0007669"/>
    <property type="project" value="TreeGrafter"/>
</dbReference>
<dbReference type="Proteomes" id="UP000029922">
    <property type="component" value="Unassembled WGS sequence"/>
</dbReference>
<dbReference type="EMBL" id="JRPD02000021">
    <property type="protein sequence ID" value="TLD99016.1"/>
    <property type="molecule type" value="Genomic_DNA"/>
</dbReference>
<evidence type="ECO:0000313" key="15">
    <source>
        <dbReference type="EMBL" id="STQ85418.1"/>
    </source>
</evidence>
<keyword evidence="18" id="KW-1185">Reference proteome</keyword>
<evidence type="ECO:0000256" key="6">
    <source>
        <dbReference type="ARBA" id="ARBA00022741"/>
    </source>
</evidence>
<dbReference type="GO" id="GO:0004641">
    <property type="term" value="F:phosphoribosylformylglycinamidine cyclo-ligase activity"/>
    <property type="evidence" value="ECO:0007669"/>
    <property type="project" value="UniProtKB-UniRule"/>
</dbReference>
<evidence type="ECO:0000256" key="4">
    <source>
        <dbReference type="ARBA" id="ARBA00020367"/>
    </source>
</evidence>
<dbReference type="Gene3D" id="3.30.1330.10">
    <property type="entry name" value="PurM-like, N-terminal domain"/>
    <property type="match status" value="1"/>
</dbReference>
<evidence type="ECO:0000259" key="13">
    <source>
        <dbReference type="Pfam" id="PF00586"/>
    </source>
</evidence>
<keyword evidence="12" id="KW-0963">Cytoplasm</keyword>
<evidence type="ECO:0000256" key="9">
    <source>
        <dbReference type="ARBA" id="ARBA00032931"/>
    </source>
</evidence>